<name>A0AAU8KVS1_9VIRU</name>
<sequence length="111" mass="12712">MTKSANTAKAVLLEETINEGRQDVTARRILSLGDFKVRLTIKSDSYKFQSFARAEVWNPATLSWNQVHSIHYAEMATPEGLCYHPNKSGLKITHFTRDFDRLLTMVKQIIL</sequence>
<reference evidence="1" key="1">
    <citation type="submission" date="2024-05" db="EMBL/GenBank/DDBJ databases">
        <title>Defense systems in Pseudomonas aeruginosa.</title>
        <authorList>
            <person name="van den Berg D.F."/>
            <person name="Costa R.A."/>
        </authorList>
    </citation>
    <scope>NUCLEOTIDE SEQUENCE</scope>
</reference>
<proteinExistence type="predicted"/>
<organism evidence="1">
    <name type="scientific">Pseudomonas phage vB_PaeS_FBPa53</name>
    <dbReference type="NCBI Taxonomy" id="3231242"/>
    <lineage>
        <taxon>Viruses</taxon>
    </lineage>
</organism>
<evidence type="ECO:0000313" key="1">
    <source>
        <dbReference type="EMBL" id="XCN26900.1"/>
    </source>
</evidence>
<protein>
    <submittedName>
        <fullName evidence="1">Uncharacterized protein</fullName>
    </submittedName>
</protein>
<dbReference type="EMBL" id="PP813866">
    <property type="protein sequence ID" value="XCN26900.1"/>
    <property type="molecule type" value="Genomic_DNA"/>
</dbReference>
<accession>A0AAU8KVS1</accession>